<dbReference type="PROSITE" id="PS01085">
    <property type="entry name" value="RIBUL_P_3_EPIMER_1"/>
    <property type="match status" value="1"/>
</dbReference>
<sequence length="220" mass="24735">MKKISPSMMCVEIDKLNEYLKVFEEEGIEYLHIDIMDGEYVPNYTLGTDYVKQLRKLTNIPLDVHLMINNPERKIEWFDFQEGEYVAVHPESTQHLQKALQAIKATGAKTMVAINPATTVESLRYVLDDMDGLLVMTVNPGFAGQKAIPQAIQKIEDCRNYLDAEGYSNIEIAVDGNVSYELAGEMSEKYADIFVAGTSSFLNGLDGIQEGIRKMRDIIG</sequence>
<organism evidence="3 4">
    <name type="scientific">Faecalicatena contorta</name>
    <dbReference type="NCBI Taxonomy" id="39482"/>
    <lineage>
        <taxon>Bacteria</taxon>
        <taxon>Bacillati</taxon>
        <taxon>Bacillota</taxon>
        <taxon>Clostridia</taxon>
        <taxon>Lachnospirales</taxon>
        <taxon>Lachnospiraceae</taxon>
        <taxon>Faecalicatena</taxon>
    </lineage>
</organism>
<evidence type="ECO:0000313" key="3">
    <source>
        <dbReference type="EMBL" id="SUQ15896.1"/>
    </source>
</evidence>
<dbReference type="PANTHER" id="PTHR11749">
    <property type="entry name" value="RIBULOSE-5-PHOSPHATE-3-EPIMERASE"/>
    <property type="match status" value="1"/>
</dbReference>
<reference evidence="4" key="1">
    <citation type="submission" date="2017-07" db="EMBL/GenBank/DDBJ databases">
        <authorList>
            <person name="Varghese N."/>
            <person name="Submissions S."/>
        </authorList>
    </citation>
    <scope>NUCLEOTIDE SEQUENCE [LARGE SCALE GENOMIC DNA]</scope>
    <source>
        <strain evidence="4">NLAE-zl-C134</strain>
    </source>
</reference>
<evidence type="ECO:0000256" key="2">
    <source>
        <dbReference type="ARBA" id="ARBA00023235"/>
    </source>
</evidence>
<dbReference type="OrthoDB" id="1645589at2"/>
<accession>A0A316ACK9</accession>
<dbReference type="Proteomes" id="UP000254051">
    <property type="component" value="Unassembled WGS sequence"/>
</dbReference>
<dbReference type="SUPFAM" id="SSF51366">
    <property type="entry name" value="Ribulose-phoshate binding barrel"/>
    <property type="match status" value="1"/>
</dbReference>
<name>A0A316ACK9_9FIRM</name>
<dbReference type="Gene3D" id="3.20.20.70">
    <property type="entry name" value="Aldolase class I"/>
    <property type="match status" value="1"/>
</dbReference>
<keyword evidence="2" id="KW-0413">Isomerase</keyword>
<evidence type="ECO:0000313" key="4">
    <source>
        <dbReference type="Proteomes" id="UP000254051"/>
    </source>
</evidence>
<dbReference type="InterPro" id="IPR013785">
    <property type="entry name" value="Aldolase_TIM"/>
</dbReference>
<dbReference type="EMBL" id="UHJJ01000018">
    <property type="protein sequence ID" value="SUQ15896.1"/>
    <property type="molecule type" value="Genomic_DNA"/>
</dbReference>
<keyword evidence="4" id="KW-1185">Reference proteome</keyword>
<dbReference type="AlphaFoldDB" id="A0A316ACK9"/>
<dbReference type="NCBIfam" id="NF004076">
    <property type="entry name" value="PRK05581.1-4"/>
    <property type="match status" value="1"/>
</dbReference>
<dbReference type="CDD" id="cd00429">
    <property type="entry name" value="RPE"/>
    <property type="match status" value="1"/>
</dbReference>
<dbReference type="InterPro" id="IPR000056">
    <property type="entry name" value="Ribul_P_3_epim-like"/>
</dbReference>
<dbReference type="GO" id="GO:0046872">
    <property type="term" value="F:metal ion binding"/>
    <property type="evidence" value="ECO:0007669"/>
    <property type="project" value="UniProtKB-KW"/>
</dbReference>
<dbReference type="InterPro" id="IPR011060">
    <property type="entry name" value="RibuloseP-bd_barrel"/>
</dbReference>
<dbReference type="GO" id="GO:0016857">
    <property type="term" value="F:racemase and epimerase activity, acting on carbohydrates and derivatives"/>
    <property type="evidence" value="ECO:0007669"/>
    <property type="project" value="InterPro"/>
</dbReference>
<keyword evidence="1" id="KW-0479">Metal-binding</keyword>
<evidence type="ECO:0000256" key="1">
    <source>
        <dbReference type="ARBA" id="ARBA00022723"/>
    </source>
</evidence>
<dbReference type="RefSeq" id="WP_109714128.1">
    <property type="nucleotide sequence ID" value="NZ_QGDS01000018.1"/>
</dbReference>
<dbReference type="Pfam" id="PF00834">
    <property type="entry name" value="Ribul_P_3_epim"/>
    <property type="match status" value="1"/>
</dbReference>
<protein>
    <submittedName>
        <fullName evidence="3">Ribulose-phosphate 3-epimerase</fullName>
    </submittedName>
</protein>
<gene>
    <name evidence="3" type="ORF">SAMN05216529_1186</name>
</gene>
<proteinExistence type="predicted"/>
<dbReference type="GO" id="GO:0005975">
    <property type="term" value="P:carbohydrate metabolic process"/>
    <property type="evidence" value="ECO:0007669"/>
    <property type="project" value="InterPro"/>
</dbReference>